<accession>A0A1J5RS54</accession>
<dbReference type="SUPFAM" id="SSF140804">
    <property type="entry name" value="YidB-like"/>
    <property type="match status" value="1"/>
</dbReference>
<protein>
    <recommendedName>
        <fullName evidence="2">DUF937 domain-containing protein</fullName>
    </recommendedName>
</protein>
<dbReference type="InterPro" id="IPR045372">
    <property type="entry name" value="YidB"/>
</dbReference>
<reference evidence="1" key="1">
    <citation type="submission" date="2016-10" db="EMBL/GenBank/DDBJ databases">
        <title>Sequence of Gallionella enrichment culture.</title>
        <authorList>
            <person name="Poehlein A."/>
            <person name="Muehling M."/>
            <person name="Daniel R."/>
        </authorList>
    </citation>
    <scope>NUCLEOTIDE SEQUENCE</scope>
</reference>
<name>A0A1J5RS54_9ZZZZ</name>
<proteinExistence type="predicted"/>
<dbReference type="EMBL" id="MLJW01000110">
    <property type="protein sequence ID" value="OIQ99120.1"/>
    <property type="molecule type" value="Genomic_DNA"/>
</dbReference>
<dbReference type="InterPro" id="IPR027405">
    <property type="entry name" value="YidB-like"/>
</dbReference>
<evidence type="ECO:0000313" key="1">
    <source>
        <dbReference type="EMBL" id="OIQ99120.1"/>
    </source>
</evidence>
<dbReference type="Gene3D" id="1.10.10.690">
    <property type="entry name" value="YidB-like"/>
    <property type="match status" value="1"/>
</dbReference>
<dbReference type="AlphaFoldDB" id="A0A1J5RS54"/>
<comment type="caution">
    <text evidence="1">The sequence shown here is derived from an EMBL/GenBank/DDBJ whole genome shotgun (WGS) entry which is preliminary data.</text>
</comment>
<evidence type="ECO:0008006" key="2">
    <source>
        <dbReference type="Google" id="ProtNLM"/>
    </source>
</evidence>
<organism evidence="1">
    <name type="scientific">mine drainage metagenome</name>
    <dbReference type="NCBI Taxonomy" id="410659"/>
    <lineage>
        <taxon>unclassified sequences</taxon>
        <taxon>metagenomes</taxon>
        <taxon>ecological metagenomes</taxon>
    </lineage>
</organism>
<dbReference type="Pfam" id="PF20159">
    <property type="entry name" value="YidB"/>
    <property type="match status" value="1"/>
</dbReference>
<sequence>MGLFDSLAGAVLSKVGGEQGKMAQIAMDLFNQNGGLPGILEKFQQNGMAEQAASWVSKGTNLPITAEQITSVLGSSVVAEIATKFGISPELLSSNIAENLPNMVDKMTPDGVVPANPGNLLAALMDMMK</sequence>
<gene>
    <name evidence="1" type="ORF">GALL_188570</name>
</gene>